<feature type="region of interest" description="Disordered" evidence="1">
    <location>
        <begin position="30"/>
        <end position="56"/>
    </location>
</feature>
<gene>
    <name evidence="2" type="ORF">GSTENG00009433001</name>
</gene>
<name>Q4T0B0_TETNG</name>
<sequence length="56" mass="6055">MDWHPHCGTGCLTDFTAVGANKDNAVVEVEDASESNNLWRRERQGQQHGAADGSEG</sequence>
<evidence type="ECO:0000256" key="1">
    <source>
        <dbReference type="SAM" id="MobiDB-lite"/>
    </source>
</evidence>
<reference evidence="2" key="2">
    <citation type="submission" date="2004-02" db="EMBL/GenBank/DDBJ databases">
        <authorList>
            <consortium name="Genoscope"/>
            <consortium name="Whitehead Institute Centre for Genome Research"/>
        </authorList>
    </citation>
    <scope>NUCLEOTIDE SEQUENCE</scope>
</reference>
<dbReference type="AlphaFoldDB" id="Q4T0B0"/>
<accession>Q4T0B0</accession>
<organism evidence="2">
    <name type="scientific">Tetraodon nigroviridis</name>
    <name type="common">Spotted green pufferfish</name>
    <name type="synonym">Chelonodon nigroviridis</name>
    <dbReference type="NCBI Taxonomy" id="99883"/>
    <lineage>
        <taxon>Eukaryota</taxon>
        <taxon>Metazoa</taxon>
        <taxon>Chordata</taxon>
        <taxon>Craniata</taxon>
        <taxon>Vertebrata</taxon>
        <taxon>Euteleostomi</taxon>
        <taxon>Actinopterygii</taxon>
        <taxon>Neopterygii</taxon>
        <taxon>Teleostei</taxon>
        <taxon>Neoteleostei</taxon>
        <taxon>Acanthomorphata</taxon>
        <taxon>Eupercaria</taxon>
        <taxon>Tetraodontiformes</taxon>
        <taxon>Tetradontoidea</taxon>
        <taxon>Tetraodontidae</taxon>
        <taxon>Tetraodon</taxon>
    </lineage>
</organism>
<comment type="caution">
    <text evidence="2">The sequence shown here is derived from an EMBL/GenBank/DDBJ whole genome shotgun (WGS) entry which is preliminary data.</text>
</comment>
<dbReference type="EMBL" id="CAAE01011271">
    <property type="protein sequence ID" value="CAF93672.1"/>
    <property type="molecule type" value="Genomic_DNA"/>
</dbReference>
<dbReference type="KEGG" id="tng:GSTEN00009433G001"/>
<proteinExistence type="predicted"/>
<protein>
    <submittedName>
        <fullName evidence="2">(spotted green pufferfish) hypothetical protein</fullName>
    </submittedName>
</protein>
<evidence type="ECO:0000313" key="2">
    <source>
        <dbReference type="EMBL" id="CAF93672.1"/>
    </source>
</evidence>
<reference evidence="2" key="1">
    <citation type="journal article" date="2004" name="Nature">
        <title>Genome duplication in the teleost fish Tetraodon nigroviridis reveals the early vertebrate proto-karyotype.</title>
        <authorList>
            <person name="Jaillon O."/>
            <person name="Aury J.-M."/>
            <person name="Brunet F."/>
            <person name="Petit J.-L."/>
            <person name="Stange-Thomann N."/>
            <person name="Mauceli E."/>
            <person name="Bouneau L."/>
            <person name="Fischer C."/>
            <person name="Ozouf-Costaz C."/>
            <person name="Bernot A."/>
            <person name="Nicaud S."/>
            <person name="Jaffe D."/>
            <person name="Fisher S."/>
            <person name="Lutfalla G."/>
            <person name="Dossat C."/>
            <person name="Segurens B."/>
            <person name="Dasilva C."/>
            <person name="Salanoubat M."/>
            <person name="Levy M."/>
            <person name="Boudet N."/>
            <person name="Castellano S."/>
            <person name="Anthouard V."/>
            <person name="Jubin C."/>
            <person name="Castelli V."/>
            <person name="Katinka M."/>
            <person name="Vacherie B."/>
            <person name="Biemont C."/>
            <person name="Skalli Z."/>
            <person name="Cattolico L."/>
            <person name="Poulain J."/>
            <person name="De Berardinis V."/>
            <person name="Cruaud C."/>
            <person name="Duprat S."/>
            <person name="Brottier P."/>
            <person name="Coutanceau J.-P."/>
            <person name="Gouzy J."/>
            <person name="Parra G."/>
            <person name="Lardier G."/>
            <person name="Chapple C."/>
            <person name="McKernan K.J."/>
            <person name="McEwan P."/>
            <person name="Bosak S."/>
            <person name="Kellis M."/>
            <person name="Volff J.-N."/>
            <person name="Guigo R."/>
            <person name="Zody M.C."/>
            <person name="Mesirov J."/>
            <person name="Lindblad-Toh K."/>
            <person name="Birren B."/>
            <person name="Nusbaum C."/>
            <person name="Kahn D."/>
            <person name="Robinson-Rechavi M."/>
            <person name="Laudet V."/>
            <person name="Schachter V."/>
            <person name="Quetier F."/>
            <person name="Saurin W."/>
            <person name="Scarpelli C."/>
            <person name="Wincker P."/>
            <person name="Lander E.S."/>
            <person name="Weissenbach J."/>
            <person name="Roest Crollius H."/>
        </authorList>
    </citation>
    <scope>NUCLEOTIDE SEQUENCE [LARGE SCALE GENOMIC DNA]</scope>
</reference>